<dbReference type="HOGENOM" id="CLU_727683_0_0_1"/>
<evidence type="ECO:0000256" key="1">
    <source>
        <dbReference type="SAM" id="SignalP"/>
    </source>
</evidence>
<name>A0A0D2FJH3_9EURO</name>
<accession>A0A0D2FJH3</accession>
<dbReference type="OrthoDB" id="4130492at2759"/>
<proteinExistence type="predicted"/>
<gene>
    <name evidence="2" type="ORF">Z518_08021</name>
</gene>
<feature type="signal peptide" evidence="1">
    <location>
        <begin position="1"/>
        <end position="20"/>
    </location>
</feature>
<feature type="chain" id="PRO_5002242179" evidence="1">
    <location>
        <begin position="21"/>
        <end position="432"/>
    </location>
</feature>
<evidence type="ECO:0000313" key="3">
    <source>
        <dbReference type="Proteomes" id="UP000053617"/>
    </source>
</evidence>
<dbReference type="RefSeq" id="XP_013269218.1">
    <property type="nucleotide sequence ID" value="XM_013413764.1"/>
</dbReference>
<keyword evidence="1" id="KW-0732">Signal</keyword>
<dbReference type="VEuPathDB" id="FungiDB:Z518_08021"/>
<dbReference type="AlphaFoldDB" id="A0A0D2FJH3"/>
<dbReference type="EMBL" id="KN847480">
    <property type="protein sequence ID" value="KIX02082.1"/>
    <property type="molecule type" value="Genomic_DNA"/>
</dbReference>
<evidence type="ECO:0000313" key="2">
    <source>
        <dbReference type="EMBL" id="KIX02082.1"/>
    </source>
</evidence>
<dbReference type="Proteomes" id="UP000053617">
    <property type="component" value="Unassembled WGS sequence"/>
</dbReference>
<reference evidence="2 3" key="1">
    <citation type="submission" date="2015-01" db="EMBL/GenBank/DDBJ databases">
        <title>The Genome Sequence of Rhinocladiella mackenzie CBS 650.93.</title>
        <authorList>
            <consortium name="The Broad Institute Genomics Platform"/>
            <person name="Cuomo C."/>
            <person name="de Hoog S."/>
            <person name="Gorbushina A."/>
            <person name="Stielow B."/>
            <person name="Teixiera M."/>
            <person name="Abouelleil A."/>
            <person name="Chapman S.B."/>
            <person name="Priest M."/>
            <person name="Young S.K."/>
            <person name="Wortman J."/>
            <person name="Nusbaum C."/>
            <person name="Birren B."/>
        </authorList>
    </citation>
    <scope>NUCLEOTIDE SEQUENCE [LARGE SCALE GENOMIC DNA]</scope>
    <source>
        <strain evidence="2 3">CBS 650.93</strain>
    </source>
</reference>
<organism evidence="2 3">
    <name type="scientific">Rhinocladiella mackenziei CBS 650.93</name>
    <dbReference type="NCBI Taxonomy" id="1442369"/>
    <lineage>
        <taxon>Eukaryota</taxon>
        <taxon>Fungi</taxon>
        <taxon>Dikarya</taxon>
        <taxon>Ascomycota</taxon>
        <taxon>Pezizomycotina</taxon>
        <taxon>Eurotiomycetes</taxon>
        <taxon>Chaetothyriomycetidae</taxon>
        <taxon>Chaetothyriales</taxon>
        <taxon>Herpotrichiellaceae</taxon>
        <taxon>Rhinocladiella</taxon>
    </lineage>
</organism>
<dbReference type="GeneID" id="25296092"/>
<keyword evidence="3" id="KW-1185">Reference proteome</keyword>
<sequence length="432" mass="46965">MRPPFFLISFLLFCGRGVVGVASRLEKRVFNTGSQDTNELALSKHFCDSIENTLLSSGRGNAVLNGKAVWQGLGINDLLTQYLIDNPAIDDWSGRFYRDEAVLEVQPEGFSCLTENDNCQPKVGCQFYDSTHAMLVSLSLGNLHKILSAQIRAYDRAIEKFDELDQNLARTLFKDTAFGRDRFTFDVAAFFTGFELGISLAFPALGGSLTTAIKEALKTGLQTVRDAAIDAAIDLGDDPTTDGKPFVNSLRATFEPLKQSLRNVLHAYMDTGATDPALVSPPADTVSYLRDGDLVDTILKSDDELVEEAAKEIIKQTAAPVIAGIWNQQGVRMANFPENNCDPTVCKALGGGFCSPLRFLATDFGDPVCLEIGVGFDIPENLGAVLNRFNIGFTQITLNAVRLSLLCHESNSLPRSALGSMLVLGEGWDLST</sequence>
<protein>
    <submittedName>
        <fullName evidence="2">Uncharacterized protein</fullName>
    </submittedName>
</protein>